<sequence length="337" mass="37167">MGTLVLITGTGRSGTSTMSGTFHHLGLFVPGPYLGANESNPKGFYESKWAVRFHKRITRAAGINEFDSRPAALGRVRAAITDADRAELRAFLAEQVAQSDQIVVKDPRTVWTQALWAEVAAEFDLEMRCVSMLRHPAEVVGSRATYYTSENADEHARRRYEIFSVTRWINNSLVNERETRPFGRAFVRYEDLLEDWRPVLTGLEHDLGLRYGAPIDGAGGAAVDEFIDPDLRRHRVRWDDLDVPPAIVELAEEVWGRLQVLADGHGVDAAASAAMDDAAVRYEQLLREAAAVSHDAIEEARRTGQEEGAAQARAAAEEAAAAAAADAPAKRGWFGRR</sequence>
<evidence type="ECO:0000313" key="2">
    <source>
        <dbReference type="EMBL" id="GAA4111158.1"/>
    </source>
</evidence>
<organism evidence="2 3">
    <name type="scientific">Nocardioides fonticola</name>
    <dbReference type="NCBI Taxonomy" id="450363"/>
    <lineage>
        <taxon>Bacteria</taxon>
        <taxon>Bacillati</taxon>
        <taxon>Actinomycetota</taxon>
        <taxon>Actinomycetes</taxon>
        <taxon>Propionibacteriales</taxon>
        <taxon>Nocardioidaceae</taxon>
        <taxon>Nocardioides</taxon>
    </lineage>
</organism>
<gene>
    <name evidence="2" type="ORF">GCM10022215_06790</name>
</gene>
<evidence type="ECO:0000313" key="3">
    <source>
        <dbReference type="Proteomes" id="UP001501495"/>
    </source>
</evidence>
<protein>
    <recommendedName>
        <fullName evidence="4">Sulfotransferase family protein</fullName>
    </recommendedName>
</protein>
<reference evidence="3" key="1">
    <citation type="journal article" date="2019" name="Int. J. Syst. Evol. Microbiol.">
        <title>The Global Catalogue of Microorganisms (GCM) 10K type strain sequencing project: providing services to taxonomists for standard genome sequencing and annotation.</title>
        <authorList>
            <consortium name="The Broad Institute Genomics Platform"/>
            <consortium name="The Broad Institute Genome Sequencing Center for Infectious Disease"/>
            <person name="Wu L."/>
            <person name="Ma J."/>
        </authorList>
    </citation>
    <scope>NUCLEOTIDE SEQUENCE [LARGE SCALE GENOMIC DNA]</scope>
    <source>
        <strain evidence="3">JCM 16703</strain>
    </source>
</reference>
<dbReference type="Gene3D" id="3.40.50.300">
    <property type="entry name" value="P-loop containing nucleotide triphosphate hydrolases"/>
    <property type="match status" value="1"/>
</dbReference>
<dbReference type="Proteomes" id="UP001501495">
    <property type="component" value="Unassembled WGS sequence"/>
</dbReference>
<evidence type="ECO:0000256" key="1">
    <source>
        <dbReference type="SAM" id="MobiDB-lite"/>
    </source>
</evidence>
<dbReference type="RefSeq" id="WP_344731816.1">
    <property type="nucleotide sequence ID" value="NZ_BAAAZH010000006.1"/>
</dbReference>
<proteinExistence type="predicted"/>
<comment type="caution">
    <text evidence="2">The sequence shown here is derived from an EMBL/GenBank/DDBJ whole genome shotgun (WGS) entry which is preliminary data.</text>
</comment>
<keyword evidence="3" id="KW-1185">Reference proteome</keyword>
<dbReference type="EMBL" id="BAAAZH010000006">
    <property type="protein sequence ID" value="GAA4111158.1"/>
    <property type="molecule type" value="Genomic_DNA"/>
</dbReference>
<name>A0ABP7XC82_9ACTN</name>
<accession>A0ABP7XC82</accession>
<dbReference type="SUPFAM" id="SSF52540">
    <property type="entry name" value="P-loop containing nucleoside triphosphate hydrolases"/>
    <property type="match status" value="1"/>
</dbReference>
<feature type="region of interest" description="Disordered" evidence="1">
    <location>
        <begin position="298"/>
        <end position="337"/>
    </location>
</feature>
<dbReference type="InterPro" id="IPR027417">
    <property type="entry name" value="P-loop_NTPase"/>
</dbReference>
<evidence type="ECO:0008006" key="4">
    <source>
        <dbReference type="Google" id="ProtNLM"/>
    </source>
</evidence>
<feature type="compositionally biased region" description="Low complexity" evidence="1">
    <location>
        <begin position="306"/>
        <end position="327"/>
    </location>
</feature>